<evidence type="ECO:0000313" key="3">
    <source>
        <dbReference type="Proteomes" id="UP001289374"/>
    </source>
</evidence>
<evidence type="ECO:0000256" key="1">
    <source>
        <dbReference type="SAM" id="MobiDB-lite"/>
    </source>
</evidence>
<reference evidence="2" key="1">
    <citation type="submission" date="2020-06" db="EMBL/GenBank/DDBJ databases">
        <authorList>
            <person name="Li T."/>
            <person name="Hu X."/>
            <person name="Zhang T."/>
            <person name="Song X."/>
            <person name="Zhang H."/>
            <person name="Dai N."/>
            <person name="Sheng W."/>
            <person name="Hou X."/>
            <person name="Wei L."/>
        </authorList>
    </citation>
    <scope>NUCLEOTIDE SEQUENCE</scope>
    <source>
        <strain evidence="2">K16</strain>
        <tissue evidence="2">Leaf</tissue>
    </source>
</reference>
<dbReference type="AlphaFoldDB" id="A0AAE2BMP1"/>
<dbReference type="PANTHER" id="PTHR33735:SF26">
    <property type="entry name" value="PTERIN-BINDING DOMAIN-CONTAINING PROTEIN"/>
    <property type="match status" value="1"/>
</dbReference>
<comment type="caution">
    <text evidence="2">The sequence shown here is derived from an EMBL/GenBank/DDBJ whole genome shotgun (WGS) entry which is preliminary data.</text>
</comment>
<protein>
    <submittedName>
        <fullName evidence="2">Uncharacterized protein</fullName>
    </submittedName>
</protein>
<evidence type="ECO:0000313" key="2">
    <source>
        <dbReference type="EMBL" id="KAK4391009.1"/>
    </source>
</evidence>
<sequence length="209" mass="23297">MLFQIRHINPTHSTLTGPQHHTTLPHNPSSNLSILNLQENQQFQTLRSSYARLRNYDNTRRDFTVHSSVEPGVPPPTGPPSNILSWIVGVAIAIVVPFINYKWGPLLKDKIVTALKMTEEVVEAVEKVAGEVEKVAEDIADDLPEGGKLRKAVDFVEKVAERAARDAGAVDDFIDKVQEEQEKAESLVESLKDESENPPEESKDQNLNK</sequence>
<proteinExistence type="predicted"/>
<accession>A0AAE2BMP1</accession>
<keyword evidence="3" id="KW-1185">Reference proteome</keyword>
<dbReference type="PANTHER" id="PTHR33735">
    <property type="entry name" value="EXPRESSED PROTEIN"/>
    <property type="match status" value="1"/>
</dbReference>
<organism evidence="2 3">
    <name type="scientific">Sesamum angolense</name>
    <dbReference type="NCBI Taxonomy" id="2727404"/>
    <lineage>
        <taxon>Eukaryota</taxon>
        <taxon>Viridiplantae</taxon>
        <taxon>Streptophyta</taxon>
        <taxon>Embryophyta</taxon>
        <taxon>Tracheophyta</taxon>
        <taxon>Spermatophyta</taxon>
        <taxon>Magnoliopsida</taxon>
        <taxon>eudicotyledons</taxon>
        <taxon>Gunneridae</taxon>
        <taxon>Pentapetalae</taxon>
        <taxon>asterids</taxon>
        <taxon>lamiids</taxon>
        <taxon>Lamiales</taxon>
        <taxon>Pedaliaceae</taxon>
        <taxon>Sesamum</taxon>
    </lineage>
</organism>
<dbReference type="EMBL" id="JACGWL010000012">
    <property type="protein sequence ID" value="KAK4391009.1"/>
    <property type="molecule type" value="Genomic_DNA"/>
</dbReference>
<dbReference type="Proteomes" id="UP001289374">
    <property type="component" value="Unassembled WGS sequence"/>
</dbReference>
<name>A0AAE2BMP1_9LAMI</name>
<feature type="region of interest" description="Disordered" evidence="1">
    <location>
        <begin position="181"/>
        <end position="209"/>
    </location>
</feature>
<gene>
    <name evidence="2" type="ORF">Sango_2164200</name>
</gene>
<reference evidence="2" key="2">
    <citation type="journal article" date="2024" name="Plant">
        <title>Genomic evolution and insights into agronomic trait innovations of Sesamum species.</title>
        <authorList>
            <person name="Miao H."/>
            <person name="Wang L."/>
            <person name="Qu L."/>
            <person name="Liu H."/>
            <person name="Sun Y."/>
            <person name="Le M."/>
            <person name="Wang Q."/>
            <person name="Wei S."/>
            <person name="Zheng Y."/>
            <person name="Lin W."/>
            <person name="Duan Y."/>
            <person name="Cao H."/>
            <person name="Xiong S."/>
            <person name="Wang X."/>
            <person name="Wei L."/>
            <person name="Li C."/>
            <person name="Ma Q."/>
            <person name="Ju M."/>
            <person name="Zhao R."/>
            <person name="Li G."/>
            <person name="Mu C."/>
            <person name="Tian Q."/>
            <person name="Mei H."/>
            <person name="Zhang T."/>
            <person name="Gao T."/>
            <person name="Zhang H."/>
        </authorList>
    </citation>
    <scope>NUCLEOTIDE SEQUENCE</scope>
    <source>
        <strain evidence="2">K16</strain>
    </source>
</reference>